<dbReference type="InterPro" id="IPR035979">
    <property type="entry name" value="RBD_domain_sf"/>
</dbReference>
<feature type="compositionally biased region" description="Low complexity" evidence="5">
    <location>
        <begin position="53"/>
        <end position="63"/>
    </location>
</feature>
<feature type="domain" description="RRM" evidence="6">
    <location>
        <begin position="95"/>
        <end position="159"/>
    </location>
</feature>
<feature type="region of interest" description="Disordered" evidence="5">
    <location>
        <begin position="1"/>
        <end position="67"/>
    </location>
</feature>
<dbReference type="EMBL" id="LXFE01002559">
    <property type="protein sequence ID" value="OLL22941.1"/>
    <property type="molecule type" value="Genomic_DNA"/>
</dbReference>
<evidence type="ECO:0000259" key="6">
    <source>
        <dbReference type="PROSITE" id="PS50102"/>
    </source>
</evidence>
<comment type="subcellular location">
    <subcellularLocation>
        <location evidence="1">Nucleus</location>
        <location evidence="1">Nucleolus</location>
    </subcellularLocation>
</comment>
<dbReference type="Gene3D" id="3.30.70.330">
    <property type="match status" value="1"/>
</dbReference>
<dbReference type="STRING" id="1198029.A0A1U7LK93"/>
<name>A0A1U7LK93_NEOID</name>
<sequence length="250" mass="27638">MAAPKRKSTAADQTQPLHKKKTRGSSSSSDEQKTASAFLTGFDSSDNDRSNSDNDSSNNNSKSANDHRQFALAPADEATLRTKVAALSASALQSGIVYLGRIPHGFYEDEMKSYFAQFGDSKHYAFIEFESEAVANIVAETMNNYLLSSHILKCKLIPSDQVHPDLFKGSLKKFKPLPWANISRHTHDAPKTADQWVKVSRRASNRLEKKLAALNDAGIDYDFGKTKADKQQMIPLKSKAARKMKKVAAK</sequence>
<evidence type="ECO:0000256" key="4">
    <source>
        <dbReference type="PROSITE-ProRule" id="PRU00176"/>
    </source>
</evidence>
<dbReference type="GO" id="GO:0003723">
    <property type="term" value="F:RNA binding"/>
    <property type="evidence" value="ECO:0007669"/>
    <property type="project" value="UniProtKB-UniRule"/>
</dbReference>
<dbReference type="SUPFAM" id="SSF54928">
    <property type="entry name" value="RNA-binding domain, RBD"/>
    <property type="match status" value="1"/>
</dbReference>
<comment type="caution">
    <text evidence="7">The sequence shown here is derived from an EMBL/GenBank/DDBJ whole genome shotgun (WGS) entry which is preliminary data.</text>
</comment>
<evidence type="ECO:0000256" key="5">
    <source>
        <dbReference type="SAM" id="MobiDB-lite"/>
    </source>
</evidence>
<evidence type="ECO:0000313" key="7">
    <source>
        <dbReference type="EMBL" id="OLL22941.1"/>
    </source>
</evidence>
<gene>
    <name evidence="7" type="ORF">NEOLI_003915</name>
</gene>
<dbReference type="OrthoDB" id="21467at2759"/>
<dbReference type="OMA" id="PWANISR"/>
<evidence type="ECO:0000256" key="3">
    <source>
        <dbReference type="ARBA" id="ARBA00023242"/>
    </source>
</evidence>
<protein>
    <submittedName>
        <fullName evidence="7">Putative RNA-binding protein</fullName>
    </submittedName>
</protein>
<dbReference type="PROSITE" id="PS50102">
    <property type="entry name" value="RRM"/>
    <property type="match status" value="1"/>
</dbReference>
<keyword evidence="2 4" id="KW-0694">RNA-binding</keyword>
<feature type="compositionally biased region" description="Polar residues" evidence="5">
    <location>
        <begin position="24"/>
        <end position="37"/>
    </location>
</feature>
<keyword evidence="3" id="KW-0539">Nucleus</keyword>
<keyword evidence="8" id="KW-1185">Reference proteome</keyword>
<organism evidence="7 8">
    <name type="scientific">Neolecta irregularis (strain DAH-3)</name>
    <dbReference type="NCBI Taxonomy" id="1198029"/>
    <lineage>
        <taxon>Eukaryota</taxon>
        <taxon>Fungi</taxon>
        <taxon>Dikarya</taxon>
        <taxon>Ascomycota</taxon>
        <taxon>Taphrinomycotina</taxon>
        <taxon>Neolectales</taxon>
        <taxon>Neolectaceae</taxon>
        <taxon>Neolecta</taxon>
    </lineage>
</organism>
<dbReference type="Proteomes" id="UP000186594">
    <property type="component" value="Unassembled WGS sequence"/>
</dbReference>
<dbReference type="InterPro" id="IPR000504">
    <property type="entry name" value="RRM_dom"/>
</dbReference>
<evidence type="ECO:0000256" key="1">
    <source>
        <dbReference type="ARBA" id="ARBA00004604"/>
    </source>
</evidence>
<evidence type="ECO:0000256" key="2">
    <source>
        <dbReference type="ARBA" id="ARBA00022884"/>
    </source>
</evidence>
<evidence type="ECO:0000313" key="8">
    <source>
        <dbReference type="Proteomes" id="UP000186594"/>
    </source>
</evidence>
<dbReference type="InterPro" id="IPR012677">
    <property type="entry name" value="Nucleotide-bd_a/b_plait_sf"/>
</dbReference>
<dbReference type="SMART" id="SM00360">
    <property type="entry name" value="RRM"/>
    <property type="match status" value="1"/>
</dbReference>
<proteinExistence type="predicted"/>
<dbReference type="AlphaFoldDB" id="A0A1U7LK93"/>
<accession>A0A1U7LK93</accession>
<dbReference type="PANTHER" id="PTHR46754">
    <property type="entry name" value="MKI67 FHA DOMAIN-INTERACTING NUCLEOLAR PHOSPHOPROTEIN"/>
    <property type="match status" value="1"/>
</dbReference>
<dbReference type="CDD" id="cd12307">
    <property type="entry name" value="RRM_NIFK_like"/>
    <property type="match status" value="1"/>
</dbReference>
<dbReference type="GO" id="GO:0005730">
    <property type="term" value="C:nucleolus"/>
    <property type="evidence" value="ECO:0007669"/>
    <property type="project" value="UniProtKB-SubCell"/>
</dbReference>
<reference evidence="7 8" key="1">
    <citation type="submission" date="2016-04" db="EMBL/GenBank/DDBJ databases">
        <title>Evolutionary innovation and constraint leading to complex multicellularity in the Ascomycota.</title>
        <authorList>
            <person name="Cisse O."/>
            <person name="Nguyen A."/>
            <person name="Hewitt D.A."/>
            <person name="Jedd G."/>
            <person name="Stajich J.E."/>
        </authorList>
    </citation>
    <scope>NUCLEOTIDE SEQUENCE [LARGE SCALE GENOMIC DNA]</scope>
    <source>
        <strain evidence="7 8">DAH-3</strain>
    </source>
</reference>